<keyword evidence="5 14" id="KW-0723">Serine/threonine-protein kinase</keyword>
<evidence type="ECO:0000256" key="13">
    <source>
        <dbReference type="ARBA" id="ARBA00048329"/>
    </source>
</evidence>
<evidence type="ECO:0000256" key="14">
    <source>
        <dbReference type="PIRNR" id="PIRNR038165"/>
    </source>
</evidence>
<dbReference type="InterPro" id="IPR051681">
    <property type="entry name" value="Ser/Thr_Kinases-Pseudokinases"/>
</dbReference>
<evidence type="ECO:0000256" key="16">
    <source>
        <dbReference type="PIRSR" id="PIRSR038165-51"/>
    </source>
</evidence>
<feature type="region of interest" description="Disordered" evidence="17">
    <location>
        <begin position="564"/>
        <end position="624"/>
    </location>
</feature>
<comment type="catalytic activity">
    <reaction evidence="13">
        <text>L-seryl-[protein] + ATP = O-phospho-L-seryl-[protein] + ADP + H(+)</text>
        <dbReference type="Rhea" id="RHEA:17989"/>
        <dbReference type="Rhea" id="RHEA-COMP:9863"/>
        <dbReference type="Rhea" id="RHEA-COMP:11604"/>
        <dbReference type="ChEBI" id="CHEBI:15378"/>
        <dbReference type="ChEBI" id="CHEBI:29999"/>
        <dbReference type="ChEBI" id="CHEBI:30616"/>
        <dbReference type="ChEBI" id="CHEBI:83421"/>
        <dbReference type="ChEBI" id="CHEBI:456216"/>
        <dbReference type="EC" id="2.7.11.25"/>
    </reaction>
</comment>
<dbReference type="InterPro" id="IPR027257">
    <property type="entry name" value="MAPKKK12"/>
</dbReference>
<dbReference type="Ensembl" id="ENSONIT00000021478.2">
    <property type="protein sequence ID" value="ENSONIP00000021459.2"/>
    <property type="gene ID" value="ENSONIG00000017012.2"/>
</dbReference>
<dbReference type="Gene3D" id="3.30.200.20">
    <property type="entry name" value="Phosphorylase Kinase, domain 1"/>
    <property type="match status" value="1"/>
</dbReference>
<dbReference type="InterPro" id="IPR011009">
    <property type="entry name" value="Kinase-like_dom_sf"/>
</dbReference>
<comment type="similarity">
    <text evidence="3 14">Belongs to the protein kinase superfamily. STE Ser/Thr protein kinase family. MAP kinase kinase kinase subfamily.</text>
</comment>
<evidence type="ECO:0000313" key="19">
    <source>
        <dbReference type="Ensembl" id="ENSONIP00000021459.2"/>
    </source>
</evidence>
<keyword evidence="7" id="KW-0677">Repeat</keyword>
<evidence type="ECO:0000256" key="8">
    <source>
        <dbReference type="ARBA" id="ARBA00022741"/>
    </source>
</evidence>
<dbReference type="InterPro" id="IPR008271">
    <property type="entry name" value="Ser/Thr_kinase_AS"/>
</dbReference>
<keyword evidence="6 14" id="KW-0808">Transferase</keyword>
<reference evidence="19" key="3">
    <citation type="submission" date="2025-09" db="UniProtKB">
        <authorList>
            <consortium name="Ensembl"/>
        </authorList>
    </citation>
    <scope>IDENTIFICATION</scope>
</reference>
<dbReference type="FunFam" id="1.10.510.10:FF:000087">
    <property type="entry name" value="Mitogen-activated protein kinase kinase kinase 12"/>
    <property type="match status" value="1"/>
</dbReference>
<evidence type="ECO:0000256" key="4">
    <source>
        <dbReference type="ARBA" id="ARBA00022490"/>
    </source>
</evidence>
<evidence type="ECO:0000256" key="9">
    <source>
        <dbReference type="ARBA" id="ARBA00022777"/>
    </source>
</evidence>
<feature type="compositionally biased region" description="Basic and acidic residues" evidence="17">
    <location>
        <begin position="832"/>
        <end position="842"/>
    </location>
</feature>
<dbReference type="PROSITE" id="PS50011">
    <property type="entry name" value="PROTEIN_KINASE_DOM"/>
    <property type="match status" value="1"/>
</dbReference>
<evidence type="ECO:0000256" key="12">
    <source>
        <dbReference type="ARBA" id="ARBA00047559"/>
    </source>
</evidence>
<dbReference type="GO" id="GO:0106310">
    <property type="term" value="F:protein serine kinase activity"/>
    <property type="evidence" value="ECO:0007669"/>
    <property type="project" value="RHEA"/>
</dbReference>
<evidence type="ECO:0000256" key="7">
    <source>
        <dbReference type="ARBA" id="ARBA00022737"/>
    </source>
</evidence>
<keyword evidence="11" id="KW-0472">Membrane</keyword>
<keyword evidence="4" id="KW-0963">Cytoplasm</keyword>
<evidence type="ECO:0000256" key="11">
    <source>
        <dbReference type="ARBA" id="ARBA00023136"/>
    </source>
</evidence>
<evidence type="ECO:0000256" key="1">
    <source>
        <dbReference type="ARBA" id="ARBA00004370"/>
    </source>
</evidence>
<organism evidence="19 20">
    <name type="scientific">Oreochromis niloticus</name>
    <name type="common">Nile tilapia</name>
    <name type="synonym">Tilapia nilotica</name>
    <dbReference type="NCBI Taxonomy" id="8128"/>
    <lineage>
        <taxon>Eukaryota</taxon>
        <taxon>Metazoa</taxon>
        <taxon>Chordata</taxon>
        <taxon>Craniata</taxon>
        <taxon>Vertebrata</taxon>
        <taxon>Euteleostomi</taxon>
        <taxon>Actinopterygii</taxon>
        <taxon>Neopterygii</taxon>
        <taxon>Teleostei</taxon>
        <taxon>Neoteleostei</taxon>
        <taxon>Acanthomorphata</taxon>
        <taxon>Ovalentaria</taxon>
        <taxon>Cichlomorphae</taxon>
        <taxon>Cichliformes</taxon>
        <taxon>Cichlidae</taxon>
        <taxon>African cichlids</taxon>
        <taxon>Pseudocrenilabrinae</taxon>
        <taxon>Oreochromini</taxon>
        <taxon>Oreochromis</taxon>
    </lineage>
</organism>
<evidence type="ECO:0000256" key="17">
    <source>
        <dbReference type="SAM" id="MobiDB-lite"/>
    </source>
</evidence>
<evidence type="ECO:0000259" key="18">
    <source>
        <dbReference type="PROSITE" id="PS50011"/>
    </source>
</evidence>
<evidence type="ECO:0000256" key="5">
    <source>
        <dbReference type="ARBA" id="ARBA00022527"/>
    </source>
</evidence>
<dbReference type="CDD" id="cd14059">
    <property type="entry name" value="STKc_MAP3K12_13"/>
    <property type="match status" value="1"/>
</dbReference>
<sequence length="909" mass="99529">MSGTCIHEPRAPSPSLSGFSTPISEPPYRRLDGDTPACTPETDLTPTQCVLRNVLSIDTGGQGVPGGSSPTPSDGPSAHFDNSVLKLHEHEACQCGGGAEAGHSPEAGAVRSQSENIRLQSGSGGFLEGLFGCLKPVWTMIGKAYSTEHKHNHEESWEVPFEEISDLQWVGSGAQGAVFLGKFHGEEVAVKKVRDIKETEIKHLRKLKHPNIITFKGVCTQAPCYCILMEYCAQGQLYEVLRAGRKITPSLLVDWSMGIAGGMNYLHLHKIIHRDLKSPNMLITHDDLVKISDFGTSKELSDKSTKMSFAGTVAWMAPEVIRNEPVSEKVDIWSFGVVLWEMLTGEIPYKDVDSSAIIWGVGNNSLQLPIPESCPDGFKILLRQCWNCKPRNRPSFRQILLHLDIASADVLSTPQETYFKSQAEWREEVKQHFEKIKSDGTCLHRLDEELINRRREELRHALDIREHYERKLERANNLYMELSAVMLQLELKEKELQRREQSLDKKYPGLFKHHSSRQSSSSNSMDKLIKKRNVPQKLPSGKRPDILKSEVIIPKMDSSVMQVTIPACPNRSSTSPSRSRRVKTRHRKPGKGSSGDLAGLKANQSSPNRDTTAQVNSSTTNTSKQLLEPSAALRGLSHEQQQRQLSSSSPDLICTTLEADSQGKGEPSVGGLERGGSLSASAGLGGQREGDTPSEDAASFPFSSSPDSPCGRGAAAGRGSLGSPRLPHDGEDKEEGAGVVRLPRGASGGIGSQHLTPSAILYRAAITRKQVRFFFFVFVLFLLNRSRRPTSITKCQSVSTFSSENLSVSDGEEGHTTDHSHSGTPDVVSTNTDDRLDDRSDDLLSQGSEIPVDNTDPAQASDGLSERDGALGQAKAQLDAGQNPNEVKKLHRGPHVSALVFSLDECSHW</sequence>
<dbReference type="SUPFAM" id="SSF56112">
    <property type="entry name" value="Protein kinase-like (PK-like)"/>
    <property type="match status" value="1"/>
</dbReference>
<dbReference type="SMART" id="SM00220">
    <property type="entry name" value="S_TKc"/>
    <property type="match status" value="1"/>
</dbReference>
<feature type="compositionally biased region" description="Polar residues" evidence="17">
    <location>
        <begin position="14"/>
        <end position="23"/>
    </location>
</feature>
<dbReference type="PRINTS" id="PR00109">
    <property type="entry name" value="TYRKINASE"/>
</dbReference>
<feature type="binding site" evidence="16">
    <location>
        <begin position="170"/>
        <end position="178"/>
    </location>
    <ligand>
        <name>ATP</name>
        <dbReference type="ChEBI" id="CHEBI:30616"/>
    </ligand>
</feature>
<feature type="domain" description="Protein kinase" evidence="18">
    <location>
        <begin position="164"/>
        <end position="405"/>
    </location>
</feature>
<evidence type="ECO:0000256" key="10">
    <source>
        <dbReference type="ARBA" id="ARBA00022840"/>
    </source>
</evidence>
<keyword evidence="14" id="KW-0460">Magnesium</keyword>
<dbReference type="GO" id="GO:0016020">
    <property type="term" value="C:membrane"/>
    <property type="evidence" value="ECO:0007669"/>
    <property type="project" value="UniProtKB-SubCell"/>
</dbReference>
<evidence type="ECO:0000256" key="3">
    <source>
        <dbReference type="ARBA" id="ARBA00006529"/>
    </source>
</evidence>
<evidence type="ECO:0000313" key="20">
    <source>
        <dbReference type="Proteomes" id="UP000005207"/>
    </source>
</evidence>
<comment type="function">
    <text evidence="14">May be an activator of the JNK/SAPK pathway.</text>
</comment>
<reference evidence="20" key="1">
    <citation type="submission" date="2012-01" db="EMBL/GenBank/DDBJ databases">
        <title>The Genome Sequence of Oreochromis niloticus (Nile Tilapia).</title>
        <authorList>
            <consortium name="Broad Institute Genome Assembly Team"/>
            <consortium name="Broad Institute Sequencing Platform"/>
            <person name="Di Palma F."/>
            <person name="Johnson J."/>
            <person name="Lander E.S."/>
            <person name="Lindblad-Toh K."/>
        </authorList>
    </citation>
    <scope>NUCLEOTIDE SEQUENCE [LARGE SCALE GENOMIC DNA]</scope>
</reference>
<feature type="compositionally biased region" description="Basic and acidic residues" evidence="17">
    <location>
        <begin position="812"/>
        <end position="821"/>
    </location>
</feature>
<dbReference type="AlphaFoldDB" id="I3KK14"/>
<feature type="region of interest" description="Disordered" evidence="17">
    <location>
        <begin position="803"/>
        <end position="891"/>
    </location>
</feature>
<feature type="compositionally biased region" description="Low complexity" evidence="17">
    <location>
        <begin position="695"/>
        <end position="713"/>
    </location>
</feature>
<feature type="active site" description="Proton acceptor" evidence="15">
    <location>
        <position position="275"/>
    </location>
</feature>
<feature type="region of interest" description="Disordered" evidence="17">
    <location>
        <begin position="659"/>
        <end position="735"/>
    </location>
</feature>
<dbReference type="InterPro" id="IPR001245">
    <property type="entry name" value="Ser-Thr/Tyr_kinase_cat_dom"/>
</dbReference>
<dbReference type="PIRSF" id="PIRSF038165">
    <property type="entry name" value="MAPKKK12_MAPKKK13"/>
    <property type="match status" value="1"/>
</dbReference>
<dbReference type="InterPro" id="IPR000719">
    <property type="entry name" value="Prot_kinase_dom"/>
</dbReference>
<dbReference type="GO" id="GO:0004709">
    <property type="term" value="F:MAP kinase kinase kinase activity"/>
    <property type="evidence" value="ECO:0007669"/>
    <property type="project" value="UniProtKB-EC"/>
</dbReference>
<comment type="catalytic activity">
    <reaction evidence="12">
        <text>L-threonyl-[protein] + ATP = O-phospho-L-threonyl-[protein] + ADP + H(+)</text>
        <dbReference type="Rhea" id="RHEA:46608"/>
        <dbReference type="Rhea" id="RHEA-COMP:11060"/>
        <dbReference type="Rhea" id="RHEA-COMP:11605"/>
        <dbReference type="ChEBI" id="CHEBI:15378"/>
        <dbReference type="ChEBI" id="CHEBI:30013"/>
        <dbReference type="ChEBI" id="CHEBI:30616"/>
        <dbReference type="ChEBI" id="CHEBI:61977"/>
        <dbReference type="ChEBI" id="CHEBI:456216"/>
        <dbReference type="EC" id="2.7.11.25"/>
    </reaction>
</comment>
<dbReference type="PROSITE" id="PS00108">
    <property type="entry name" value="PROTEIN_KINASE_ST"/>
    <property type="match status" value="1"/>
</dbReference>
<protein>
    <recommendedName>
        <fullName evidence="14">Mitogen-activated protein kinase kinase kinase 12</fullName>
        <ecNumber evidence="14">2.7.11.25</ecNumber>
    </recommendedName>
</protein>
<dbReference type="GO" id="GO:0005524">
    <property type="term" value="F:ATP binding"/>
    <property type="evidence" value="ECO:0007669"/>
    <property type="project" value="UniProtKB-KW"/>
</dbReference>
<feature type="region of interest" description="Disordered" evidence="17">
    <location>
        <begin position="1"/>
        <end position="44"/>
    </location>
</feature>
<feature type="compositionally biased region" description="Low complexity" evidence="17">
    <location>
        <begin position="67"/>
        <end position="77"/>
    </location>
</feature>
<dbReference type="Proteomes" id="UP000005207">
    <property type="component" value="Linkage group LG20"/>
</dbReference>
<evidence type="ECO:0000256" key="6">
    <source>
        <dbReference type="ARBA" id="ARBA00022679"/>
    </source>
</evidence>
<dbReference type="Gene3D" id="1.10.510.10">
    <property type="entry name" value="Transferase(Phosphotransferase) domain 1"/>
    <property type="match status" value="1"/>
</dbReference>
<dbReference type="InParanoid" id="I3KK14"/>
<dbReference type="Pfam" id="PF07714">
    <property type="entry name" value="PK_Tyr_Ser-Thr"/>
    <property type="match status" value="1"/>
</dbReference>
<comment type="subcellular location">
    <subcellularLocation>
        <location evidence="2">Cytoplasm</location>
    </subcellularLocation>
    <subcellularLocation>
        <location evidence="1">Membrane</location>
    </subcellularLocation>
</comment>
<dbReference type="PANTHER" id="PTHR44329:SF17">
    <property type="entry name" value="MITOGEN-ACTIVATED PROTEIN KINASE KINASE KINASE 12"/>
    <property type="match status" value="1"/>
</dbReference>
<evidence type="ECO:0000256" key="15">
    <source>
        <dbReference type="PIRSR" id="PIRSR038165-50"/>
    </source>
</evidence>
<keyword evidence="20" id="KW-1185">Reference proteome</keyword>
<keyword evidence="10 14" id="KW-0067">ATP-binding</keyword>
<name>I3KK14_ORENI</name>
<feature type="binding site" evidence="16">
    <location>
        <position position="191"/>
    </location>
    <ligand>
        <name>ATP</name>
        <dbReference type="ChEBI" id="CHEBI:30616"/>
    </ligand>
</feature>
<keyword evidence="9 14" id="KW-0418">Kinase</keyword>
<proteinExistence type="inferred from homology"/>
<feature type="region of interest" description="Disordered" evidence="17">
    <location>
        <begin position="57"/>
        <end position="81"/>
    </location>
</feature>
<gene>
    <name evidence="19" type="primary">MAP3K12</name>
    <name evidence="19" type="synonym">map3k12</name>
</gene>
<comment type="cofactor">
    <cofactor evidence="14">
        <name>Mg(2+)</name>
        <dbReference type="ChEBI" id="CHEBI:18420"/>
    </cofactor>
</comment>
<dbReference type="GO" id="GO:0007254">
    <property type="term" value="P:JNK cascade"/>
    <property type="evidence" value="ECO:0007669"/>
    <property type="project" value="InterPro"/>
</dbReference>
<keyword evidence="8 14" id="KW-0547">Nucleotide-binding</keyword>
<dbReference type="EC" id="2.7.11.25" evidence="14"/>
<dbReference type="HOGENOM" id="CLU_009311_2_1_1"/>
<dbReference type="PIRSF" id="PIRSF500741">
    <property type="entry name" value="MAPKKK12"/>
    <property type="match status" value="1"/>
</dbReference>
<feature type="compositionally biased region" description="Basic residues" evidence="17">
    <location>
        <begin position="578"/>
        <end position="590"/>
    </location>
</feature>
<accession>I3KK14</accession>
<evidence type="ECO:0000256" key="2">
    <source>
        <dbReference type="ARBA" id="ARBA00004496"/>
    </source>
</evidence>
<dbReference type="GO" id="GO:0005737">
    <property type="term" value="C:cytoplasm"/>
    <property type="evidence" value="ECO:0007669"/>
    <property type="project" value="UniProtKB-SubCell"/>
</dbReference>
<dbReference type="PANTHER" id="PTHR44329">
    <property type="entry name" value="SERINE/THREONINE-PROTEIN KINASE TNNI3K-RELATED"/>
    <property type="match status" value="1"/>
</dbReference>
<feature type="compositionally biased region" description="Polar residues" evidence="17">
    <location>
        <begin position="602"/>
        <end position="624"/>
    </location>
</feature>
<reference evidence="19" key="2">
    <citation type="submission" date="2025-08" db="UniProtKB">
        <authorList>
            <consortium name="Ensembl"/>
        </authorList>
    </citation>
    <scope>IDENTIFICATION</scope>
</reference>
<dbReference type="FunFam" id="3.30.200.20:FF:000095">
    <property type="entry name" value="Mitogen-activated protein kinase kinase kinase 12"/>
    <property type="match status" value="1"/>
</dbReference>
<dbReference type="InterPro" id="IPR017419">
    <property type="entry name" value="MAP3K12_MAP3K13"/>
</dbReference>
<dbReference type="GeneTree" id="ENSGT00940000159006"/>
<feature type="region of interest" description="Disordered" evidence="17">
    <location>
        <begin position="504"/>
        <end position="550"/>
    </location>
</feature>